<dbReference type="InterPro" id="IPR050647">
    <property type="entry name" value="Plant_LRR-RLKs"/>
</dbReference>
<gene>
    <name evidence="10" type="ORF">TEA_013362</name>
</gene>
<dbReference type="AlphaFoldDB" id="A0A4S4DIF3"/>
<dbReference type="PANTHER" id="PTHR48056">
    <property type="entry name" value="LRR RECEPTOR-LIKE SERINE/THREONINE-PROTEIN KINASE-RELATED"/>
    <property type="match status" value="1"/>
</dbReference>
<dbReference type="SUPFAM" id="SSF52058">
    <property type="entry name" value="L domain-like"/>
    <property type="match status" value="1"/>
</dbReference>
<dbReference type="InterPro" id="IPR000719">
    <property type="entry name" value="Prot_kinase_dom"/>
</dbReference>
<dbReference type="Gene3D" id="3.80.10.10">
    <property type="entry name" value="Ribonuclease Inhibitor"/>
    <property type="match status" value="1"/>
</dbReference>
<comment type="subcellular location">
    <subcellularLocation>
        <location evidence="1">Membrane</location>
    </subcellularLocation>
</comment>
<evidence type="ECO:0000256" key="4">
    <source>
        <dbReference type="ARBA" id="ARBA00022737"/>
    </source>
</evidence>
<accession>A0A4S4DIF3</accession>
<dbReference type="Proteomes" id="UP000306102">
    <property type="component" value="Unassembled WGS sequence"/>
</dbReference>
<dbReference type="PROSITE" id="PS50011">
    <property type="entry name" value="PROTEIN_KINASE_DOM"/>
    <property type="match status" value="1"/>
</dbReference>
<evidence type="ECO:0000256" key="2">
    <source>
        <dbReference type="ARBA" id="ARBA00022614"/>
    </source>
</evidence>
<dbReference type="GO" id="GO:0004672">
    <property type="term" value="F:protein kinase activity"/>
    <property type="evidence" value="ECO:0007669"/>
    <property type="project" value="InterPro"/>
</dbReference>
<dbReference type="EMBL" id="SDRB02011155">
    <property type="protein sequence ID" value="THG02611.1"/>
    <property type="molecule type" value="Genomic_DNA"/>
</dbReference>
<dbReference type="Pfam" id="PF07714">
    <property type="entry name" value="PK_Tyr_Ser-Thr"/>
    <property type="match status" value="1"/>
</dbReference>
<dbReference type="GO" id="GO:0016020">
    <property type="term" value="C:membrane"/>
    <property type="evidence" value="ECO:0007669"/>
    <property type="project" value="UniProtKB-SubCell"/>
</dbReference>
<feature type="region of interest" description="Disordered" evidence="8">
    <location>
        <begin position="73"/>
        <end position="98"/>
    </location>
</feature>
<evidence type="ECO:0000256" key="7">
    <source>
        <dbReference type="ARBA" id="ARBA00023180"/>
    </source>
</evidence>
<evidence type="ECO:0000313" key="11">
    <source>
        <dbReference type="Proteomes" id="UP000306102"/>
    </source>
</evidence>
<protein>
    <recommendedName>
        <fullName evidence="9">Protein kinase domain-containing protein</fullName>
    </recommendedName>
</protein>
<dbReference type="InterPro" id="IPR001611">
    <property type="entry name" value="Leu-rich_rpt"/>
</dbReference>
<evidence type="ECO:0000256" key="1">
    <source>
        <dbReference type="ARBA" id="ARBA00004370"/>
    </source>
</evidence>
<evidence type="ECO:0000313" key="10">
    <source>
        <dbReference type="EMBL" id="THG02611.1"/>
    </source>
</evidence>
<dbReference type="PANTHER" id="PTHR48056:SF89">
    <property type="entry name" value="OS06G0585982 PROTEIN"/>
    <property type="match status" value="1"/>
</dbReference>
<keyword evidence="5" id="KW-1133">Transmembrane helix</keyword>
<keyword evidence="3" id="KW-0812">Transmembrane</keyword>
<name>A0A4S4DIF3_CAMSN</name>
<dbReference type="InterPro" id="IPR001245">
    <property type="entry name" value="Ser-Thr/Tyr_kinase_cat_dom"/>
</dbReference>
<evidence type="ECO:0000256" key="3">
    <source>
        <dbReference type="ARBA" id="ARBA00022692"/>
    </source>
</evidence>
<dbReference type="Pfam" id="PF00560">
    <property type="entry name" value="LRR_1"/>
    <property type="match status" value="1"/>
</dbReference>
<dbReference type="PROSITE" id="PS51450">
    <property type="entry name" value="LRR"/>
    <property type="match status" value="1"/>
</dbReference>
<dbReference type="GO" id="GO:0005524">
    <property type="term" value="F:ATP binding"/>
    <property type="evidence" value="ECO:0007669"/>
    <property type="project" value="UniProtKB-KW"/>
</dbReference>
<evidence type="ECO:0000259" key="9">
    <source>
        <dbReference type="PROSITE" id="PS50011"/>
    </source>
</evidence>
<comment type="caution">
    <text evidence="10">The sequence shown here is derived from an EMBL/GenBank/DDBJ whole genome shotgun (WGS) entry which is preliminary data.</text>
</comment>
<dbReference type="InterPro" id="IPR011009">
    <property type="entry name" value="Kinase-like_dom_sf"/>
</dbReference>
<evidence type="ECO:0000256" key="6">
    <source>
        <dbReference type="ARBA" id="ARBA00023136"/>
    </source>
</evidence>
<dbReference type="STRING" id="542762.A0A4S4DIF3"/>
<dbReference type="InterPro" id="IPR032675">
    <property type="entry name" value="LRR_dom_sf"/>
</dbReference>
<sequence length="456" mass="51012">MSFVPTFGFTNDTDMQALLKILLGSLAHGTVLSIFANGKELLAVIGIIREQVCTKPFITKISRFLVSSHRKPYLPSGDHPQEQQLPWGDPPREGQTPVELGKFSNLEELQLSENKLTSMIPPAILNISSINILALVSNQLHGSLPSNLGLTLPKLERIYMGENQFSRTIPASLVNASRLGVIGLGSNALTGGIPQNLGELKQLELLNFGANTLGTTKSNDLQFLTSLTNCSNLSVMRLHANQLRGVLPTLIANLSTKLIRLRKKEYRKIYSNQSFASQNFKNFQANLMDPSPCMMQCVAAFLSLDQIFQHGTFAYLDSYQIDNYNDPFMSPTASGFRGWVPLLMGLISFPGYGLIKCYIGHKEWINEMNLLHVVKHPNLVKLVGYCAEDDERGIQQLLVYELMRNKLVYELMRNKSFEDHLLARVASPLPWMERLKIAQDAARRLAYLHGEMDFGD</sequence>
<keyword evidence="6" id="KW-0472">Membrane</keyword>
<reference evidence="10 11" key="1">
    <citation type="journal article" date="2018" name="Proc. Natl. Acad. Sci. U.S.A.">
        <title>Draft genome sequence of Camellia sinensis var. sinensis provides insights into the evolution of the tea genome and tea quality.</title>
        <authorList>
            <person name="Wei C."/>
            <person name="Yang H."/>
            <person name="Wang S."/>
            <person name="Zhao J."/>
            <person name="Liu C."/>
            <person name="Gao L."/>
            <person name="Xia E."/>
            <person name="Lu Y."/>
            <person name="Tai Y."/>
            <person name="She G."/>
            <person name="Sun J."/>
            <person name="Cao H."/>
            <person name="Tong W."/>
            <person name="Gao Q."/>
            <person name="Li Y."/>
            <person name="Deng W."/>
            <person name="Jiang X."/>
            <person name="Wang W."/>
            <person name="Chen Q."/>
            <person name="Zhang S."/>
            <person name="Li H."/>
            <person name="Wu J."/>
            <person name="Wang P."/>
            <person name="Li P."/>
            <person name="Shi C."/>
            <person name="Zheng F."/>
            <person name="Jian J."/>
            <person name="Huang B."/>
            <person name="Shan D."/>
            <person name="Shi M."/>
            <person name="Fang C."/>
            <person name="Yue Y."/>
            <person name="Li F."/>
            <person name="Li D."/>
            <person name="Wei S."/>
            <person name="Han B."/>
            <person name="Jiang C."/>
            <person name="Yin Y."/>
            <person name="Xia T."/>
            <person name="Zhang Z."/>
            <person name="Bennetzen J.L."/>
            <person name="Zhao S."/>
            <person name="Wan X."/>
        </authorList>
    </citation>
    <scope>NUCLEOTIDE SEQUENCE [LARGE SCALE GENOMIC DNA]</scope>
    <source>
        <strain evidence="11">cv. Shuchazao</strain>
        <tissue evidence="10">Leaf</tissue>
    </source>
</reference>
<keyword evidence="4" id="KW-0677">Repeat</keyword>
<dbReference type="SUPFAM" id="SSF56112">
    <property type="entry name" value="Protein kinase-like (PK-like)"/>
    <property type="match status" value="1"/>
</dbReference>
<feature type="domain" description="Protein kinase" evidence="9">
    <location>
        <begin position="302"/>
        <end position="456"/>
    </location>
</feature>
<keyword evidence="2" id="KW-0433">Leucine-rich repeat</keyword>
<keyword evidence="11" id="KW-1185">Reference proteome</keyword>
<proteinExistence type="predicted"/>
<organism evidence="10 11">
    <name type="scientific">Camellia sinensis var. sinensis</name>
    <name type="common">China tea</name>
    <dbReference type="NCBI Taxonomy" id="542762"/>
    <lineage>
        <taxon>Eukaryota</taxon>
        <taxon>Viridiplantae</taxon>
        <taxon>Streptophyta</taxon>
        <taxon>Embryophyta</taxon>
        <taxon>Tracheophyta</taxon>
        <taxon>Spermatophyta</taxon>
        <taxon>Magnoliopsida</taxon>
        <taxon>eudicotyledons</taxon>
        <taxon>Gunneridae</taxon>
        <taxon>Pentapetalae</taxon>
        <taxon>asterids</taxon>
        <taxon>Ericales</taxon>
        <taxon>Theaceae</taxon>
        <taxon>Camellia</taxon>
    </lineage>
</organism>
<evidence type="ECO:0000256" key="5">
    <source>
        <dbReference type="ARBA" id="ARBA00022989"/>
    </source>
</evidence>
<evidence type="ECO:0000256" key="8">
    <source>
        <dbReference type="SAM" id="MobiDB-lite"/>
    </source>
</evidence>
<dbReference type="Gene3D" id="1.10.510.10">
    <property type="entry name" value="Transferase(Phosphotransferase) domain 1"/>
    <property type="match status" value="1"/>
</dbReference>
<keyword evidence="7" id="KW-0325">Glycoprotein</keyword>